<comment type="caution">
    <text evidence="2">The sequence shown here is derived from an EMBL/GenBank/DDBJ whole genome shotgun (WGS) entry which is preliminary data.</text>
</comment>
<gene>
    <name evidence="2" type="ORF">FWILDA_LOCUS10727</name>
</gene>
<dbReference type="EMBL" id="CAMKVN010002819">
    <property type="protein sequence ID" value="CAI2182735.1"/>
    <property type="molecule type" value="Genomic_DNA"/>
</dbReference>
<evidence type="ECO:0000313" key="2">
    <source>
        <dbReference type="EMBL" id="CAI2182735.1"/>
    </source>
</evidence>
<organism evidence="2 3">
    <name type="scientific">Funneliformis geosporum</name>
    <dbReference type="NCBI Taxonomy" id="1117311"/>
    <lineage>
        <taxon>Eukaryota</taxon>
        <taxon>Fungi</taxon>
        <taxon>Fungi incertae sedis</taxon>
        <taxon>Mucoromycota</taxon>
        <taxon>Glomeromycotina</taxon>
        <taxon>Glomeromycetes</taxon>
        <taxon>Glomerales</taxon>
        <taxon>Glomeraceae</taxon>
        <taxon>Funneliformis</taxon>
    </lineage>
</organism>
<keyword evidence="3" id="KW-1185">Reference proteome</keyword>
<evidence type="ECO:0000313" key="3">
    <source>
        <dbReference type="Proteomes" id="UP001153678"/>
    </source>
</evidence>
<protein>
    <submittedName>
        <fullName evidence="2">5705_t:CDS:1</fullName>
    </submittedName>
</protein>
<sequence length="50" mass="5532">MATIGEFREKTDKEEIGERGERGGTSFLKSLGKGEKKFEVIGEVEDEVGK</sequence>
<reference evidence="2" key="1">
    <citation type="submission" date="2022-08" db="EMBL/GenBank/DDBJ databases">
        <authorList>
            <person name="Kallberg Y."/>
            <person name="Tangrot J."/>
            <person name="Rosling A."/>
        </authorList>
    </citation>
    <scope>NUCLEOTIDE SEQUENCE</scope>
    <source>
        <strain evidence="2">Wild A</strain>
    </source>
</reference>
<feature type="compositionally biased region" description="Basic and acidic residues" evidence="1">
    <location>
        <begin position="1"/>
        <end position="22"/>
    </location>
</feature>
<feature type="region of interest" description="Disordered" evidence="1">
    <location>
        <begin position="1"/>
        <end position="28"/>
    </location>
</feature>
<dbReference type="AlphaFoldDB" id="A0A9W4SW47"/>
<evidence type="ECO:0000256" key="1">
    <source>
        <dbReference type="SAM" id="MobiDB-lite"/>
    </source>
</evidence>
<name>A0A9W4SW47_9GLOM</name>
<proteinExistence type="predicted"/>
<dbReference type="Proteomes" id="UP001153678">
    <property type="component" value="Unassembled WGS sequence"/>
</dbReference>
<accession>A0A9W4SW47</accession>